<organism evidence="13 14">
    <name type="scientific">Melanomma pulvis-pyrius CBS 109.77</name>
    <dbReference type="NCBI Taxonomy" id="1314802"/>
    <lineage>
        <taxon>Eukaryota</taxon>
        <taxon>Fungi</taxon>
        <taxon>Dikarya</taxon>
        <taxon>Ascomycota</taxon>
        <taxon>Pezizomycotina</taxon>
        <taxon>Dothideomycetes</taxon>
        <taxon>Pleosporomycetidae</taxon>
        <taxon>Pleosporales</taxon>
        <taxon>Melanommataceae</taxon>
        <taxon>Melanomma</taxon>
    </lineage>
</organism>
<accession>A0A6A6WUC1</accession>
<dbReference type="FunFam" id="3.30.1250.10:FF:000001">
    <property type="entry name" value="SBDS, ribosome maturation factor"/>
    <property type="match status" value="1"/>
</dbReference>
<dbReference type="GO" id="GO:0042254">
    <property type="term" value="P:ribosome biogenesis"/>
    <property type="evidence" value="ECO:0007669"/>
    <property type="project" value="UniProtKB-KW"/>
</dbReference>
<dbReference type="InterPro" id="IPR018978">
    <property type="entry name" value="SDO1/SBDS_central"/>
</dbReference>
<evidence type="ECO:0000256" key="5">
    <source>
        <dbReference type="ARBA" id="ARBA00022517"/>
    </source>
</evidence>
<dbReference type="InterPro" id="IPR046928">
    <property type="entry name" value="SDO1/SBDS_C"/>
</dbReference>
<evidence type="ECO:0000256" key="6">
    <source>
        <dbReference type="ARBA" id="ARBA00023242"/>
    </source>
</evidence>
<gene>
    <name evidence="13" type="ORF">K505DRAFT_367296</name>
</gene>
<evidence type="ECO:0000256" key="4">
    <source>
        <dbReference type="ARBA" id="ARBA00022490"/>
    </source>
</evidence>
<feature type="domain" description="Ribosome maturation protein SDO1/SBDS C-terminal" evidence="12">
    <location>
        <begin position="239"/>
        <end position="296"/>
    </location>
</feature>
<dbReference type="PANTHER" id="PTHR10927:SF1">
    <property type="entry name" value="RIBOSOME MATURATION PROTEIN SBDS"/>
    <property type="match status" value="1"/>
</dbReference>
<feature type="domain" description="Ribosome maturation protein SDO1/SBDS N-terminal" evidence="10">
    <location>
        <begin position="14"/>
        <end position="100"/>
    </location>
</feature>
<evidence type="ECO:0000259" key="12">
    <source>
        <dbReference type="Pfam" id="PF20268"/>
    </source>
</evidence>
<keyword evidence="5" id="KW-0690">Ribosome biogenesis</keyword>
<evidence type="ECO:0000313" key="13">
    <source>
        <dbReference type="EMBL" id="KAF2787504.1"/>
    </source>
</evidence>
<reference evidence="13" key="1">
    <citation type="journal article" date="2020" name="Stud. Mycol.">
        <title>101 Dothideomycetes genomes: a test case for predicting lifestyles and emergence of pathogens.</title>
        <authorList>
            <person name="Haridas S."/>
            <person name="Albert R."/>
            <person name="Binder M."/>
            <person name="Bloem J."/>
            <person name="Labutti K."/>
            <person name="Salamov A."/>
            <person name="Andreopoulos B."/>
            <person name="Baker S."/>
            <person name="Barry K."/>
            <person name="Bills G."/>
            <person name="Bluhm B."/>
            <person name="Cannon C."/>
            <person name="Castanera R."/>
            <person name="Culley D."/>
            <person name="Daum C."/>
            <person name="Ezra D."/>
            <person name="Gonzalez J."/>
            <person name="Henrissat B."/>
            <person name="Kuo A."/>
            <person name="Liang C."/>
            <person name="Lipzen A."/>
            <person name="Lutzoni F."/>
            <person name="Magnuson J."/>
            <person name="Mondo S."/>
            <person name="Nolan M."/>
            <person name="Ohm R."/>
            <person name="Pangilinan J."/>
            <person name="Park H.-J."/>
            <person name="Ramirez L."/>
            <person name="Alfaro M."/>
            <person name="Sun H."/>
            <person name="Tritt A."/>
            <person name="Yoshinaga Y."/>
            <person name="Zwiers L.-H."/>
            <person name="Turgeon B."/>
            <person name="Goodwin S."/>
            <person name="Spatafora J."/>
            <person name="Crous P."/>
            <person name="Grigoriev I."/>
        </authorList>
    </citation>
    <scope>NUCLEOTIDE SEQUENCE</scope>
    <source>
        <strain evidence="13">CBS 109.77</strain>
    </source>
</reference>
<evidence type="ECO:0000256" key="2">
    <source>
        <dbReference type="ARBA" id="ARBA00004496"/>
    </source>
</evidence>
<dbReference type="Gene3D" id="3.30.70.240">
    <property type="match status" value="1"/>
</dbReference>
<keyword evidence="4" id="KW-0963">Cytoplasm</keyword>
<dbReference type="InterPro" id="IPR039100">
    <property type="entry name" value="Sdo1/SBDS-like"/>
</dbReference>
<comment type="subunit">
    <text evidence="7">Associates with the 60S ribosomal subunit.</text>
</comment>
<evidence type="ECO:0000256" key="7">
    <source>
        <dbReference type="ARBA" id="ARBA00049708"/>
    </source>
</evidence>
<dbReference type="InterPro" id="IPR037188">
    <property type="entry name" value="Sdo1/SBDS_central_sf"/>
</dbReference>
<dbReference type="InterPro" id="IPR019783">
    <property type="entry name" value="SDO1/SBDS_N"/>
</dbReference>
<evidence type="ECO:0000256" key="9">
    <source>
        <dbReference type="SAM" id="MobiDB-lite"/>
    </source>
</evidence>
<comment type="similarity">
    <text evidence="3">Belongs to the SDO1/SBDS family.</text>
</comment>
<comment type="subcellular location">
    <subcellularLocation>
        <location evidence="2">Cytoplasm</location>
    </subcellularLocation>
    <subcellularLocation>
        <location evidence="1">Nucleus</location>
    </subcellularLocation>
</comment>
<dbReference type="EMBL" id="MU002311">
    <property type="protein sequence ID" value="KAF2787504.1"/>
    <property type="molecule type" value="Genomic_DNA"/>
</dbReference>
<keyword evidence="14" id="KW-1185">Reference proteome</keyword>
<proteinExistence type="inferred from homology"/>
<dbReference type="OrthoDB" id="10253092at2759"/>
<evidence type="ECO:0000259" key="10">
    <source>
        <dbReference type="Pfam" id="PF01172"/>
    </source>
</evidence>
<dbReference type="InterPro" id="IPR036786">
    <property type="entry name" value="Ribosome_mat_SBDS_N_sf"/>
</dbReference>
<keyword evidence="6" id="KW-0539">Nucleus</keyword>
<evidence type="ECO:0000259" key="11">
    <source>
        <dbReference type="Pfam" id="PF09377"/>
    </source>
</evidence>
<dbReference type="SUPFAM" id="SSF109728">
    <property type="entry name" value="Hypothetical protein AF0491, middle domain"/>
    <property type="match status" value="1"/>
</dbReference>
<evidence type="ECO:0000256" key="1">
    <source>
        <dbReference type="ARBA" id="ARBA00004123"/>
    </source>
</evidence>
<dbReference type="GO" id="GO:0005737">
    <property type="term" value="C:cytoplasm"/>
    <property type="evidence" value="ECO:0007669"/>
    <property type="project" value="UniProtKB-SubCell"/>
</dbReference>
<dbReference type="Gene3D" id="3.30.1250.10">
    <property type="entry name" value="Ribosome maturation protein SBDS, N-terminal domain"/>
    <property type="match status" value="1"/>
</dbReference>
<dbReference type="GO" id="GO:0005634">
    <property type="term" value="C:nucleus"/>
    <property type="evidence" value="ECO:0007669"/>
    <property type="project" value="UniProtKB-SubCell"/>
</dbReference>
<dbReference type="PANTHER" id="PTHR10927">
    <property type="entry name" value="RIBOSOME MATURATION PROTEIN SBDS"/>
    <property type="match status" value="1"/>
</dbReference>
<dbReference type="Gene3D" id="1.10.10.900">
    <property type="entry name" value="SBDS protein C-terminal domain, subdomain 1"/>
    <property type="match status" value="1"/>
</dbReference>
<evidence type="ECO:0000256" key="3">
    <source>
        <dbReference type="ARBA" id="ARBA00007433"/>
    </source>
</evidence>
<dbReference type="Pfam" id="PF01172">
    <property type="entry name" value="SBDS_N"/>
    <property type="match status" value="1"/>
</dbReference>
<dbReference type="Pfam" id="PF09377">
    <property type="entry name" value="SBDS_domain_II"/>
    <property type="match status" value="1"/>
</dbReference>
<feature type="region of interest" description="Disordered" evidence="9">
    <location>
        <begin position="142"/>
        <end position="161"/>
    </location>
</feature>
<name>A0A6A6WUC1_9PLEO</name>
<dbReference type="Proteomes" id="UP000799757">
    <property type="component" value="Unassembled WGS sequence"/>
</dbReference>
<evidence type="ECO:0000256" key="8">
    <source>
        <dbReference type="ARBA" id="ARBA00071414"/>
    </source>
</evidence>
<dbReference type="Pfam" id="PF20268">
    <property type="entry name" value="SBDS_C"/>
    <property type="match status" value="1"/>
</dbReference>
<evidence type="ECO:0000313" key="14">
    <source>
        <dbReference type="Proteomes" id="UP000799757"/>
    </source>
</evidence>
<protein>
    <recommendedName>
        <fullName evidence="8">Ribosome maturation protein SDO1</fullName>
    </recommendedName>
</protein>
<dbReference type="SUPFAM" id="SSF89895">
    <property type="entry name" value="FYSH domain"/>
    <property type="match status" value="1"/>
</dbReference>
<dbReference type="AlphaFoldDB" id="A0A6A6WUC1"/>
<sequence>MPINQPSNQIKLTNVSLVRMKKGKKRYEIACYKNKVLEWRSGVEKDIDNVLQIQNVFINVSKGQVAPKADLDKSFDKMPLKKIIEHILEHGELQVGEKERHAELDRINHEVIDIVAGMVVDPTTKIVYTAGMIGKALDKLTTQSHQAGKPEAAEDEEDKGKEPAVAALPKWTGVTANKSAKKQALHAVKALVAHQPIPVMRARMKLKITCPAPILKHSVKSAPKVASSESAGDGPKVHVTVKETILSFVERVESEDVTDSMWIAHAFVEPGSFKPLSEFLAGKDTKNAGEVEVLDMAIKYEDE</sequence>
<feature type="domain" description="Ribosome maturation protein SDO1/SBDS central" evidence="11">
    <location>
        <begin position="110"/>
        <end position="202"/>
    </location>
</feature>